<organism evidence="2 3">
    <name type="scientific">Protea cynaroides</name>
    <dbReference type="NCBI Taxonomy" id="273540"/>
    <lineage>
        <taxon>Eukaryota</taxon>
        <taxon>Viridiplantae</taxon>
        <taxon>Streptophyta</taxon>
        <taxon>Embryophyta</taxon>
        <taxon>Tracheophyta</taxon>
        <taxon>Spermatophyta</taxon>
        <taxon>Magnoliopsida</taxon>
        <taxon>Proteales</taxon>
        <taxon>Proteaceae</taxon>
        <taxon>Protea</taxon>
    </lineage>
</organism>
<protein>
    <submittedName>
        <fullName evidence="2">Uncharacterized protein</fullName>
    </submittedName>
</protein>
<dbReference type="Proteomes" id="UP001141806">
    <property type="component" value="Unassembled WGS sequence"/>
</dbReference>
<gene>
    <name evidence="2" type="ORF">NE237_019816</name>
</gene>
<reference evidence="2" key="1">
    <citation type="journal article" date="2023" name="Plant J.">
        <title>The genome of the king protea, Protea cynaroides.</title>
        <authorList>
            <person name="Chang J."/>
            <person name="Duong T.A."/>
            <person name="Schoeman C."/>
            <person name="Ma X."/>
            <person name="Roodt D."/>
            <person name="Barker N."/>
            <person name="Li Z."/>
            <person name="Van de Peer Y."/>
            <person name="Mizrachi E."/>
        </authorList>
    </citation>
    <scope>NUCLEOTIDE SEQUENCE</scope>
    <source>
        <tissue evidence="2">Young leaves</tissue>
    </source>
</reference>
<accession>A0A9Q0H788</accession>
<evidence type="ECO:0000256" key="1">
    <source>
        <dbReference type="SAM" id="MobiDB-lite"/>
    </source>
</evidence>
<evidence type="ECO:0000313" key="2">
    <source>
        <dbReference type="EMBL" id="KAJ4959906.1"/>
    </source>
</evidence>
<dbReference type="EMBL" id="JAMYWD010000009">
    <property type="protein sequence ID" value="KAJ4959906.1"/>
    <property type="molecule type" value="Genomic_DNA"/>
</dbReference>
<sequence length="190" mass="20840">MINVLFVIHQIGPLRVGGALRPASRSPSACWIRASQAVGAPRPGRDDTFLSGRSEIILRLIGSPVDTRETFTNGRKKLTNGMTPIVFLCTGMTTILMVTQTSSNSFKSSTIWEVSCSERDAPTNISLGFLVFFFLSFQQVGKYWHVSSSSGLAKLTTHNRMLTRSKVRTTDEEPGGSAPYLPESISPSRR</sequence>
<dbReference type="AlphaFoldDB" id="A0A9Q0H788"/>
<proteinExistence type="predicted"/>
<keyword evidence="3" id="KW-1185">Reference proteome</keyword>
<feature type="region of interest" description="Disordered" evidence="1">
    <location>
        <begin position="163"/>
        <end position="190"/>
    </location>
</feature>
<comment type="caution">
    <text evidence="2">The sequence shown here is derived from an EMBL/GenBank/DDBJ whole genome shotgun (WGS) entry which is preliminary data.</text>
</comment>
<name>A0A9Q0H788_9MAGN</name>
<evidence type="ECO:0000313" key="3">
    <source>
        <dbReference type="Proteomes" id="UP001141806"/>
    </source>
</evidence>